<dbReference type="EMBL" id="GL883145">
    <property type="protein sequence ID" value="EGG00669.1"/>
    <property type="molecule type" value="Genomic_DNA"/>
</dbReference>
<proteinExistence type="predicted"/>
<dbReference type="InParanoid" id="F4S3W5"/>
<dbReference type="KEGG" id="mlr:MELLADRAFT_93084"/>
<reference evidence="2" key="1">
    <citation type="journal article" date="2011" name="Proc. Natl. Acad. Sci. U.S.A.">
        <title>Obligate biotrophy features unraveled by the genomic analysis of rust fungi.</title>
        <authorList>
            <person name="Duplessis S."/>
            <person name="Cuomo C.A."/>
            <person name="Lin Y.-C."/>
            <person name="Aerts A."/>
            <person name="Tisserant E."/>
            <person name="Veneault-Fourrey C."/>
            <person name="Joly D.L."/>
            <person name="Hacquard S."/>
            <person name="Amselem J."/>
            <person name="Cantarel B.L."/>
            <person name="Chiu R."/>
            <person name="Coutinho P.M."/>
            <person name="Feau N."/>
            <person name="Field M."/>
            <person name="Frey P."/>
            <person name="Gelhaye E."/>
            <person name="Goldberg J."/>
            <person name="Grabherr M.G."/>
            <person name="Kodira C.D."/>
            <person name="Kohler A."/>
            <person name="Kuees U."/>
            <person name="Lindquist E.A."/>
            <person name="Lucas S.M."/>
            <person name="Mago R."/>
            <person name="Mauceli E."/>
            <person name="Morin E."/>
            <person name="Murat C."/>
            <person name="Pangilinan J.L."/>
            <person name="Park R."/>
            <person name="Pearson M."/>
            <person name="Quesneville H."/>
            <person name="Rouhier N."/>
            <person name="Sakthikumar S."/>
            <person name="Salamov A.A."/>
            <person name="Schmutz J."/>
            <person name="Selles B."/>
            <person name="Shapiro H."/>
            <person name="Tanguay P."/>
            <person name="Tuskan G.A."/>
            <person name="Henrissat B."/>
            <person name="Van de Peer Y."/>
            <person name="Rouze P."/>
            <person name="Ellis J.G."/>
            <person name="Dodds P.N."/>
            <person name="Schein J.E."/>
            <person name="Zhong S."/>
            <person name="Hamelin R.C."/>
            <person name="Grigoriev I.V."/>
            <person name="Szabo L.J."/>
            <person name="Martin F."/>
        </authorList>
    </citation>
    <scope>NUCLEOTIDE SEQUENCE [LARGE SCALE GENOMIC DNA]</scope>
    <source>
        <strain evidence="2">98AG31 / pathotype 3-4-7</strain>
    </source>
</reference>
<evidence type="ECO:0000313" key="1">
    <source>
        <dbReference type="EMBL" id="EGG00669.1"/>
    </source>
</evidence>
<dbReference type="AlphaFoldDB" id="F4S3W5"/>
<dbReference type="GeneID" id="18936464"/>
<evidence type="ECO:0000313" key="2">
    <source>
        <dbReference type="Proteomes" id="UP000001072"/>
    </source>
</evidence>
<dbReference type="RefSeq" id="XP_007416123.1">
    <property type="nucleotide sequence ID" value="XM_007416061.1"/>
</dbReference>
<gene>
    <name evidence="1" type="ORF">MELLADRAFT_93084</name>
</gene>
<dbReference type="Proteomes" id="UP000001072">
    <property type="component" value="Unassembled WGS sequence"/>
</dbReference>
<protein>
    <submittedName>
        <fullName evidence="1">Uncharacterized protein</fullName>
    </submittedName>
</protein>
<sequence length="319" mass="36444">MRLVDNMTSFKLISFNKVFEVANLNEENKIIGRKLCNFTQGDNQFHAMAATVLSLRQDMMSNHKKIFNKLEEINERISTTLASTVGGWDEKSELKCIMDGDVQAYTATHNKEANGDTLPLSLHAKLMSAILSNPTEWKNRLLPSGYGAKPNPKATKALQKTLTNICKQTRKEFETILLTKIHLPRRKKAKPCTGNIPDIDTIIVKLHEKEKSQIGGRVQVCEEIIKTVEHLRKTRYAWLRMQASHWGTHEIGVFTCYFVLALYNDYDIFNGECTWTQLRKNKTKFSLPSEERVQKEIKKLELKFGDDMGGDESLHPNTA</sequence>
<organism evidence="2">
    <name type="scientific">Melampsora larici-populina (strain 98AG31 / pathotype 3-4-7)</name>
    <name type="common">Poplar leaf rust fungus</name>
    <dbReference type="NCBI Taxonomy" id="747676"/>
    <lineage>
        <taxon>Eukaryota</taxon>
        <taxon>Fungi</taxon>
        <taxon>Dikarya</taxon>
        <taxon>Basidiomycota</taxon>
        <taxon>Pucciniomycotina</taxon>
        <taxon>Pucciniomycetes</taxon>
        <taxon>Pucciniales</taxon>
        <taxon>Melampsoraceae</taxon>
        <taxon>Melampsora</taxon>
    </lineage>
</organism>
<name>F4S3W5_MELLP</name>
<keyword evidence="2" id="KW-1185">Reference proteome</keyword>
<accession>F4S3W5</accession>
<dbReference type="VEuPathDB" id="FungiDB:MELLADRAFT_93084"/>
<dbReference type="STRING" id="747676.F4S3W5"/>
<dbReference type="OrthoDB" id="2507165at2759"/>
<dbReference type="HOGENOM" id="CLU_054421_0_0_1"/>